<dbReference type="Gene3D" id="3.40.50.2300">
    <property type="match status" value="1"/>
</dbReference>
<dbReference type="SUPFAM" id="SSF52172">
    <property type="entry name" value="CheY-like"/>
    <property type="match status" value="1"/>
</dbReference>
<evidence type="ECO:0000313" key="9">
    <source>
        <dbReference type="Proteomes" id="UP000094849"/>
    </source>
</evidence>
<name>A0A1E2US51_9GAMM</name>
<dbReference type="CDD" id="cd17574">
    <property type="entry name" value="REC_OmpR"/>
    <property type="match status" value="1"/>
</dbReference>
<keyword evidence="1 6" id="KW-0597">Phosphoprotein</keyword>
<sequence length="127" mass="14318">MSKKILIVDDEPNIVFSVEFLMKRSGYEVSTAVDGEQAIQSLAEEVPDLMILDVMMPRKNGFEVCAEVRNDQRFADLPILMLSAKGRDAEIKKGLSLGADAYITKPFSTHELVEKVDQLLKRRSEEE</sequence>
<dbReference type="AlphaFoldDB" id="A0A1E2US51"/>
<evidence type="ECO:0000256" key="6">
    <source>
        <dbReference type="PROSITE-ProRule" id="PRU00169"/>
    </source>
</evidence>
<feature type="modified residue" description="4-aspartylphosphate" evidence="6">
    <location>
        <position position="53"/>
    </location>
</feature>
<dbReference type="InterPro" id="IPR050595">
    <property type="entry name" value="Bact_response_regulator"/>
</dbReference>
<evidence type="ECO:0000256" key="5">
    <source>
        <dbReference type="ARBA" id="ARBA00023163"/>
    </source>
</evidence>
<evidence type="ECO:0000256" key="2">
    <source>
        <dbReference type="ARBA" id="ARBA00023012"/>
    </source>
</evidence>
<dbReference type="SMART" id="SM00448">
    <property type="entry name" value="REC"/>
    <property type="match status" value="1"/>
</dbReference>
<keyword evidence="9" id="KW-1185">Reference proteome</keyword>
<feature type="domain" description="Response regulatory" evidence="7">
    <location>
        <begin position="4"/>
        <end position="120"/>
    </location>
</feature>
<dbReference type="PANTHER" id="PTHR44591">
    <property type="entry name" value="STRESS RESPONSE REGULATOR PROTEIN 1"/>
    <property type="match status" value="1"/>
</dbReference>
<accession>A0A1E2US51</accession>
<dbReference type="RefSeq" id="WP_069005086.1">
    <property type="nucleotide sequence ID" value="NZ_LVJW01000003.1"/>
</dbReference>
<organism evidence="8 9">
    <name type="scientific">Candidatus Thiodiazotropha endoloripes</name>
    <dbReference type="NCBI Taxonomy" id="1818881"/>
    <lineage>
        <taxon>Bacteria</taxon>
        <taxon>Pseudomonadati</taxon>
        <taxon>Pseudomonadota</taxon>
        <taxon>Gammaproteobacteria</taxon>
        <taxon>Chromatiales</taxon>
        <taxon>Sedimenticolaceae</taxon>
        <taxon>Candidatus Thiodiazotropha</taxon>
    </lineage>
</organism>
<evidence type="ECO:0000259" key="7">
    <source>
        <dbReference type="PROSITE" id="PS50110"/>
    </source>
</evidence>
<keyword evidence="2" id="KW-0902">Two-component regulatory system</keyword>
<comment type="caution">
    <text evidence="8">The sequence shown here is derived from an EMBL/GenBank/DDBJ whole genome shotgun (WGS) entry which is preliminary data.</text>
</comment>
<evidence type="ECO:0000256" key="3">
    <source>
        <dbReference type="ARBA" id="ARBA00023015"/>
    </source>
</evidence>
<dbReference type="PROSITE" id="PS50110">
    <property type="entry name" value="RESPONSE_REGULATORY"/>
    <property type="match status" value="1"/>
</dbReference>
<dbReference type="Pfam" id="PF00072">
    <property type="entry name" value="Response_reg"/>
    <property type="match status" value="1"/>
</dbReference>
<dbReference type="PANTHER" id="PTHR44591:SF3">
    <property type="entry name" value="RESPONSE REGULATORY DOMAIN-CONTAINING PROTEIN"/>
    <property type="match status" value="1"/>
</dbReference>
<dbReference type="InterPro" id="IPR001789">
    <property type="entry name" value="Sig_transdc_resp-reg_receiver"/>
</dbReference>
<dbReference type="STRING" id="1818881.A3196_11405"/>
<reference evidence="8 9" key="1">
    <citation type="submission" date="2016-03" db="EMBL/GenBank/DDBJ databases">
        <title>Chemosynthetic sulphur-oxidizing symbionts of marine invertebrate animals are capable of nitrogen fixation.</title>
        <authorList>
            <person name="Petersen J.M."/>
            <person name="Kemper A."/>
            <person name="Gruber-Vodicka H."/>
            <person name="Cardini U."/>
            <person name="Geest Mvander."/>
            <person name="Kleiner M."/>
            <person name="Bulgheresi S."/>
            <person name="Fussmann M."/>
            <person name="Herbold C."/>
            <person name="Seah B.K.B."/>
            <person name="Antony C.Paul."/>
            <person name="Liu D."/>
            <person name="Belitz A."/>
            <person name="Weber M."/>
        </authorList>
    </citation>
    <scope>NUCLEOTIDE SEQUENCE [LARGE SCALE GENOMIC DNA]</scope>
    <source>
        <strain evidence="8">G_D</strain>
    </source>
</reference>
<dbReference type="GO" id="GO:0000160">
    <property type="term" value="P:phosphorelay signal transduction system"/>
    <property type="evidence" value="ECO:0007669"/>
    <property type="project" value="UniProtKB-KW"/>
</dbReference>
<evidence type="ECO:0000313" key="8">
    <source>
        <dbReference type="EMBL" id="ODB97314.1"/>
    </source>
</evidence>
<protein>
    <submittedName>
        <fullName evidence="8">Two-component system response regulator</fullName>
    </submittedName>
</protein>
<evidence type="ECO:0000256" key="1">
    <source>
        <dbReference type="ARBA" id="ARBA00022553"/>
    </source>
</evidence>
<dbReference type="Proteomes" id="UP000094849">
    <property type="component" value="Unassembled WGS sequence"/>
</dbReference>
<dbReference type="OrthoDB" id="5700660at2"/>
<dbReference type="FunFam" id="3.40.50.2300:FF:000001">
    <property type="entry name" value="DNA-binding response regulator PhoB"/>
    <property type="match status" value="1"/>
</dbReference>
<keyword evidence="5" id="KW-0804">Transcription</keyword>
<gene>
    <name evidence="8" type="ORF">A3196_11405</name>
</gene>
<dbReference type="EMBL" id="LVJZ01000003">
    <property type="protein sequence ID" value="ODB97314.1"/>
    <property type="molecule type" value="Genomic_DNA"/>
</dbReference>
<keyword evidence="4" id="KW-0238">DNA-binding</keyword>
<proteinExistence type="predicted"/>
<evidence type="ECO:0000256" key="4">
    <source>
        <dbReference type="ARBA" id="ARBA00023125"/>
    </source>
</evidence>
<dbReference type="GO" id="GO:0003677">
    <property type="term" value="F:DNA binding"/>
    <property type="evidence" value="ECO:0007669"/>
    <property type="project" value="UniProtKB-KW"/>
</dbReference>
<keyword evidence="3" id="KW-0805">Transcription regulation</keyword>
<dbReference type="InterPro" id="IPR011006">
    <property type="entry name" value="CheY-like_superfamily"/>
</dbReference>